<keyword evidence="2" id="KW-1185">Reference proteome</keyword>
<accession>A0ABW5Y7K3</accession>
<gene>
    <name evidence="1" type="ORF">ACFS5N_02230</name>
</gene>
<reference evidence="2" key="1">
    <citation type="journal article" date="2019" name="Int. J. Syst. Evol. Microbiol.">
        <title>The Global Catalogue of Microorganisms (GCM) 10K type strain sequencing project: providing services to taxonomists for standard genome sequencing and annotation.</title>
        <authorList>
            <consortium name="The Broad Institute Genomics Platform"/>
            <consortium name="The Broad Institute Genome Sequencing Center for Infectious Disease"/>
            <person name="Wu L."/>
            <person name="Ma J."/>
        </authorList>
    </citation>
    <scope>NUCLEOTIDE SEQUENCE [LARGE SCALE GENOMIC DNA]</scope>
    <source>
        <strain evidence="2">KCTC 22437</strain>
    </source>
</reference>
<proteinExistence type="predicted"/>
<dbReference type="EMBL" id="JBHUPD010000001">
    <property type="protein sequence ID" value="MFD2871267.1"/>
    <property type="molecule type" value="Genomic_DNA"/>
</dbReference>
<organism evidence="1 2">
    <name type="scientific">Mucilaginibacter ximonensis</name>
    <dbReference type="NCBI Taxonomy" id="538021"/>
    <lineage>
        <taxon>Bacteria</taxon>
        <taxon>Pseudomonadati</taxon>
        <taxon>Bacteroidota</taxon>
        <taxon>Sphingobacteriia</taxon>
        <taxon>Sphingobacteriales</taxon>
        <taxon>Sphingobacteriaceae</taxon>
        <taxon>Mucilaginibacter</taxon>
    </lineage>
</organism>
<dbReference type="Proteomes" id="UP001597557">
    <property type="component" value="Unassembled WGS sequence"/>
</dbReference>
<comment type="caution">
    <text evidence="1">The sequence shown here is derived from an EMBL/GenBank/DDBJ whole genome shotgun (WGS) entry which is preliminary data.</text>
</comment>
<protein>
    <submittedName>
        <fullName evidence="1">Uncharacterized protein</fullName>
    </submittedName>
</protein>
<name>A0ABW5Y7K3_9SPHI</name>
<evidence type="ECO:0000313" key="2">
    <source>
        <dbReference type="Proteomes" id="UP001597557"/>
    </source>
</evidence>
<sequence>METLQFSLNDNQLKPINIDSLINEVLKPGSNNYQQLAYEVQREFKQGGSPDIVKMSFDRVKFNDVTGKGRFRILLDIGFTFGCEDVRVEKKNQTSEWTFAIDKTLKTITLFSSPYAENRSTADEF</sequence>
<dbReference type="RefSeq" id="WP_377181783.1">
    <property type="nucleotide sequence ID" value="NZ_JBHUPD010000001.1"/>
</dbReference>
<evidence type="ECO:0000313" key="1">
    <source>
        <dbReference type="EMBL" id="MFD2871267.1"/>
    </source>
</evidence>